<dbReference type="EMBL" id="LXQA010110016">
    <property type="protein sequence ID" value="MCI18410.1"/>
    <property type="molecule type" value="Genomic_DNA"/>
</dbReference>
<reference evidence="2 3" key="1">
    <citation type="journal article" date="2018" name="Front. Plant Sci.">
        <title>Red Clover (Trifolium pratense) and Zigzag Clover (T. medium) - A Picture of Genomic Similarities and Differences.</title>
        <authorList>
            <person name="Dluhosova J."/>
            <person name="Istvanek J."/>
            <person name="Nedelnik J."/>
            <person name="Repkova J."/>
        </authorList>
    </citation>
    <scope>NUCLEOTIDE SEQUENCE [LARGE SCALE GENOMIC DNA]</scope>
    <source>
        <strain evidence="3">cv. 10/8</strain>
        <tissue evidence="2">Leaf</tissue>
    </source>
</reference>
<name>A0A392Q3V5_9FABA</name>
<evidence type="ECO:0000256" key="1">
    <source>
        <dbReference type="SAM" id="MobiDB-lite"/>
    </source>
</evidence>
<organism evidence="2 3">
    <name type="scientific">Trifolium medium</name>
    <dbReference type="NCBI Taxonomy" id="97028"/>
    <lineage>
        <taxon>Eukaryota</taxon>
        <taxon>Viridiplantae</taxon>
        <taxon>Streptophyta</taxon>
        <taxon>Embryophyta</taxon>
        <taxon>Tracheophyta</taxon>
        <taxon>Spermatophyta</taxon>
        <taxon>Magnoliopsida</taxon>
        <taxon>eudicotyledons</taxon>
        <taxon>Gunneridae</taxon>
        <taxon>Pentapetalae</taxon>
        <taxon>rosids</taxon>
        <taxon>fabids</taxon>
        <taxon>Fabales</taxon>
        <taxon>Fabaceae</taxon>
        <taxon>Papilionoideae</taxon>
        <taxon>50 kb inversion clade</taxon>
        <taxon>NPAAA clade</taxon>
        <taxon>Hologalegina</taxon>
        <taxon>IRL clade</taxon>
        <taxon>Trifolieae</taxon>
        <taxon>Trifolium</taxon>
    </lineage>
</organism>
<dbReference type="Proteomes" id="UP000265520">
    <property type="component" value="Unassembled WGS sequence"/>
</dbReference>
<feature type="non-terminal residue" evidence="2">
    <location>
        <position position="90"/>
    </location>
</feature>
<protein>
    <submittedName>
        <fullName evidence="2">Uncharacterized protein</fullName>
    </submittedName>
</protein>
<feature type="region of interest" description="Disordered" evidence="1">
    <location>
        <begin position="1"/>
        <end position="45"/>
    </location>
</feature>
<proteinExistence type="predicted"/>
<comment type="caution">
    <text evidence="2">The sequence shown here is derived from an EMBL/GenBank/DDBJ whole genome shotgun (WGS) entry which is preliminary data.</text>
</comment>
<sequence>MCPLPDQVKTKGAPKGWPKCSTKRPSYSQEKRSTKRSPSLFEHAESQHLDTPLPLFMHQFTENVIEVAGDEHCGFRDGFRDVAGLIGESE</sequence>
<dbReference type="AlphaFoldDB" id="A0A392Q3V5"/>
<evidence type="ECO:0000313" key="3">
    <source>
        <dbReference type="Proteomes" id="UP000265520"/>
    </source>
</evidence>
<accession>A0A392Q3V5</accession>
<evidence type="ECO:0000313" key="2">
    <source>
        <dbReference type="EMBL" id="MCI18410.1"/>
    </source>
</evidence>
<keyword evidence="3" id="KW-1185">Reference proteome</keyword>